<gene>
    <name evidence="3" type="ORF">A4V09_06100</name>
</gene>
<accession>A0A1C7I6X3</accession>
<evidence type="ECO:0000259" key="2">
    <source>
        <dbReference type="Pfam" id="PF01551"/>
    </source>
</evidence>
<keyword evidence="1" id="KW-1133">Transmembrane helix</keyword>
<protein>
    <submittedName>
        <fullName evidence="3">Peptidase M23</fullName>
    </submittedName>
</protein>
<dbReference type="InterPro" id="IPR050570">
    <property type="entry name" value="Cell_wall_metabolism_enzyme"/>
</dbReference>
<dbReference type="OrthoDB" id="9810477at2"/>
<evidence type="ECO:0000256" key="1">
    <source>
        <dbReference type="SAM" id="Phobius"/>
    </source>
</evidence>
<dbReference type="KEGG" id="byl:A4V09_06100"/>
<dbReference type="PANTHER" id="PTHR21666">
    <property type="entry name" value="PEPTIDASE-RELATED"/>
    <property type="match status" value="1"/>
</dbReference>
<organism evidence="3 4">
    <name type="scientific">Blautia pseudococcoides</name>
    <dbReference type="NCBI Taxonomy" id="1796616"/>
    <lineage>
        <taxon>Bacteria</taxon>
        <taxon>Bacillati</taxon>
        <taxon>Bacillota</taxon>
        <taxon>Clostridia</taxon>
        <taxon>Lachnospirales</taxon>
        <taxon>Lachnospiraceae</taxon>
        <taxon>Blautia</taxon>
    </lineage>
</organism>
<dbReference type="AlphaFoldDB" id="A0A1C7I6X3"/>
<keyword evidence="1" id="KW-0472">Membrane</keyword>
<reference evidence="3" key="1">
    <citation type="submission" date="2017-04" db="EMBL/GenBank/DDBJ databases">
        <title>Complete Genome Sequences of Twelve Strains of a Stable Defined Moderately Diverse Mouse Microbiota 2 (sDMDMm2).</title>
        <authorList>
            <person name="Uchimura Y."/>
            <person name="Wyss M."/>
            <person name="Brugiroux S."/>
            <person name="Limenitakis J.P."/>
            <person name="Stecher B."/>
            <person name="McCoy K.D."/>
            <person name="Macpherson A.J."/>
        </authorList>
    </citation>
    <scope>NUCLEOTIDE SEQUENCE</scope>
    <source>
        <strain evidence="3">YL58</strain>
    </source>
</reference>
<proteinExistence type="predicted"/>
<evidence type="ECO:0000313" key="4">
    <source>
        <dbReference type="Proteomes" id="UP000092574"/>
    </source>
</evidence>
<dbReference type="Proteomes" id="UP000092574">
    <property type="component" value="Chromosome"/>
</dbReference>
<feature type="domain" description="M23ase beta-sheet core" evidence="2">
    <location>
        <begin position="131"/>
        <end position="231"/>
    </location>
</feature>
<dbReference type="STRING" id="1796616.A4V09_06100"/>
<dbReference type="Gene3D" id="2.70.70.10">
    <property type="entry name" value="Glucose Permease (Domain IIA)"/>
    <property type="match status" value="1"/>
</dbReference>
<sequence>MEYFPLSVHKMICTGKSGLFYALVQAQPNFMSDGGIFVRKWILFFLILVFADVFAISSLKEHVSLETLREAGIPVQEMEKAGMSSEEMELFLPFWQDMEYFPLAVCPVEKEDPFSFADTWMEERNYGGKRKHEGCDIFGKAMLSGYYPVISVTDGTVEKVGWLPLGGWRIGIRSPGGGYFYYAHLSGYGREFREGEAVKAGELLGFLGDSGYGEEGTRGKFAPHLHMGLYVRYGSEEEYALNPYPVLVYLKNHTKEISY</sequence>
<dbReference type="PANTHER" id="PTHR21666:SF270">
    <property type="entry name" value="MUREIN HYDROLASE ACTIVATOR ENVC"/>
    <property type="match status" value="1"/>
</dbReference>
<keyword evidence="1" id="KW-0812">Transmembrane</keyword>
<dbReference type="InterPro" id="IPR011055">
    <property type="entry name" value="Dup_hybrid_motif"/>
</dbReference>
<dbReference type="EMBL" id="CP015405">
    <property type="protein sequence ID" value="ANU75376.1"/>
    <property type="molecule type" value="Genomic_DNA"/>
</dbReference>
<dbReference type="Pfam" id="PF01551">
    <property type="entry name" value="Peptidase_M23"/>
    <property type="match status" value="1"/>
</dbReference>
<dbReference type="CDD" id="cd12797">
    <property type="entry name" value="M23_peptidase"/>
    <property type="match status" value="1"/>
</dbReference>
<feature type="transmembrane region" description="Helical" evidence="1">
    <location>
        <begin position="41"/>
        <end position="59"/>
    </location>
</feature>
<name>A0A1C7I6X3_9FIRM</name>
<dbReference type="InterPro" id="IPR016047">
    <property type="entry name" value="M23ase_b-sheet_dom"/>
</dbReference>
<dbReference type="SUPFAM" id="SSF51261">
    <property type="entry name" value="Duplicated hybrid motif"/>
    <property type="match status" value="1"/>
</dbReference>
<dbReference type="GO" id="GO:0004222">
    <property type="term" value="F:metalloendopeptidase activity"/>
    <property type="evidence" value="ECO:0007669"/>
    <property type="project" value="TreeGrafter"/>
</dbReference>
<keyword evidence="4" id="KW-1185">Reference proteome</keyword>
<evidence type="ECO:0000313" key="3">
    <source>
        <dbReference type="EMBL" id="ANU75376.1"/>
    </source>
</evidence>